<gene>
    <name evidence="2" type="ORF">LEMA_P047630.1</name>
</gene>
<accession>E5R587</accession>
<reference evidence="3" key="1">
    <citation type="journal article" date="2011" name="Nat. Commun.">
        <title>Effector diversification within compartments of the Leptosphaeria maculans genome affected by Repeat-Induced Point mutations.</title>
        <authorList>
            <person name="Rouxel T."/>
            <person name="Grandaubert J."/>
            <person name="Hane J.K."/>
            <person name="Hoede C."/>
            <person name="van de Wouw A.P."/>
            <person name="Couloux A."/>
            <person name="Dominguez V."/>
            <person name="Anthouard V."/>
            <person name="Bally P."/>
            <person name="Bourras S."/>
            <person name="Cozijnsen A.J."/>
            <person name="Ciuffetti L.M."/>
            <person name="Degrave A."/>
            <person name="Dilmaghani A."/>
            <person name="Duret L."/>
            <person name="Fudal I."/>
            <person name="Goodwin S.B."/>
            <person name="Gout L."/>
            <person name="Glaser N."/>
            <person name="Linglin J."/>
            <person name="Kema G.H.J."/>
            <person name="Lapalu N."/>
            <person name="Lawrence C.B."/>
            <person name="May K."/>
            <person name="Meyer M."/>
            <person name="Ollivier B."/>
            <person name="Poulain J."/>
            <person name="Schoch C.L."/>
            <person name="Simon A."/>
            <person name="Spatafora J.W."/>
            <person name="Stachowiak A."/>
            <person name="Turgeon B.G."/>
            <person name="Tyler B.M."/>
            <person name="Vincent D."/>
            <person name="Weissenbach J."/>
            <person name="Amselem J."/>
            <person name="Quesneville H."/>
            <person name="Oliver R.P."/>
            <person name="Wincker P."/>
            <person name="Balesdent M.-H."/>
            <person name="Howlett B.J."/>
        </authorList>
    </citation>
    <scope>NUCLEOTIDE SEQUENCE [LARGE SCALE GENOMIC DNA]</scope>
    <source>
        <strain evidence="3">JN3 / isolate v23.1.3 / race Av1-4-5-6-7-8</strain>
    </source>
</reference>
<feature type="transmembrane region" description="Helical" evidence="1">
    <location>
        <begin position="171"/>
        <end position="191"/>
    </location>
</feature>
<dbReference type="InParanoid" id="E5R587"/>
<feature type="transmembrane region" description="Helical" evidence="1">
    <location>
        <begin position="70"/>
        <end position="93"/>
    </location>
</feature>
<dbReference type="AlphaFoldDB" id="E5R587"/>
<evidence type="ECO:0000256" key="1">
    <source>
        <dbReference type="SAM" id="Phobius"/>
    </source>
</evidence>
<keyword evidence="3" id="KW-1185">Reference proteome</keyword>
<feature type="transmembrane region" description="Helical" evidence="1">
    <location>
        <begin position="207"/>
        <end position="229"/>
    </location>
</feature>
<dbReference type="Proteomes" id="UP000002668">
    <property type="component" value="Genome"/>
</dbReference>
<evidence type="ECO:0000313" key="2">
    <source>
        <dbReference type="EMBL" id="CBX92057.1"/>
    </source>
</evidence>
<sequence length="332" mass="36542">MDPTRKRRETPQPQDAAVVSICWKAVGLTRMKHSASLTWESGTSEQGKERVIRAMPRPALVSIREALGPAAFLLLGTLVSIATHAFCSATGSLSNMMEYGRILRLTLVPTIVFLLLSLVSVALTTHYWIIGDWIVPRGITVTTNEFSQRTQQYVTDDTIVYFTTADADATIVSGCLNLAAAVISLIAWSILRKPGMDSQLAAGKRRFYVIGVIVTSVAGACSALASIVLHYTERGDNQYGCTPERLMMGGKMNTNMYCTREAAACNLQPQYLRGSDRSNAEVACNEALVVKWFQIILIINALIVLAMFSVQARLRRTTRDTRMAKEREAAQQ</sequence>
<dbReference type="HOGENOM" id="CLU_072364_0_0_1"/>
<keyword evidence="1" id="KW-0812">Transmembrane</keyword>
<feature type="transmembrane region" description="Helical" evidence="1">
    <location>
        <begin position="292"/>
        <end position="314"/>
    </location>
</feature>
<dbReference type="eggNOG" id="ENOG502R145">
    <property type="taxonomic scope" value="Eukaryota"/>
</dbReference>
<dbReference type="EMBL" id="FP929083">
    <property type="protein sequence ID" value="CBX92057.1"/>
    <property type="molecule type" value="Genomic_DNA"/>
</dbReference>
<name>E5R587_LEPMJ</name>
<keyword evidence="1" id="KW-1133">Transmembrane helix</keyword>
<feature type="transmembrane region" description="Helical" evidence="1">
    <location>
        <begin position="105"/>
        <end position="129"/>
    </location>
</feature>
<dbReference type="OMA" id="YCTREMA"/>
<proteinExistence type="predicted"/>
<keyword evidence="1" id="KW-0472">Membrane</keyword>
<dbReference type="GeneID" id="13288604"/>
<protein>
    <submittedName>
        <fullName evidence="2">Predicted protein</fullName>
    </submittedName>
</protein>
<organism evidence="3">
    <name type="scientific">Leptosphaeria maculans (strain JN3 / isolate v23.1.3 / race Av1-4-5-6-7-8)</name>
    <name type="common">Blackleg fungus</name>
    <name type="synonym">Phoma lingam</name>
    <dbReference type="NCBI Taxonomy" id="985895"/>
    <lineage>
        <taxon>Eukaryota</taxon>
        <taxon>Fungi</taxon>
        <taxon>Dikarya</taxon>
        <taxon>Ascomycota</taxon>
        <taxon>Pezizomycotina</taxon>
        <taxon>Dothideomycetes</taxon>
        <taxon>Pleosporomycetidae</taxon>
        <taxon>Pleosporales</taxon>
        <taxon>Pleosporineae</taxon>
        <taxon>Leptosphaeriaceae</taxon>
        <taxon>Plenodomus</taxon>
        <taxon>Plenodomus lingam/Leptosphaeria maculans species complex</taxon>
    </lineage>
</organism>
<dbReference type="OrthoDB" id="3746964at2759"/>
<dbReference type="VEuPathDB" id="FungiDB:LEMA_P047630.1"/>
<evidence type="ECO:0000313" key="3">
    <source>
        <dbReference type="Proteomes" id="UP000002668"/>
    </source>
</evidence>